<gene>
    <name evidence="1" type="ORF">GUITHDRAFT_155875</name>
</gene>
<dbReference type="AlphaFoldDB" id="L1ID38"/>
<dbReference type="KEGG" id="gtt:GUITHDRAFT_155875"/>
<dbReference type="EMBL" id="JH993122">
    <property type="protein sequence ID" value="EKX34012.1"/>
    <property type="molecule type" value="Genomic_DNA"/>
</dbReference>
<evidence type="ECO:0000313" key="3">
    <source>
        <dbReference type="Proteomes" id="UP000011087"/>
    </source>
</evidence>
<dbReference type="GeneID" id="17290735"/>
<keyword evidence="3" id="KW-1185">Reference proteome</keyword>
<dbReference type="PaxDb" id="55529-EKX34012"/>
<evidence type="ECO:0000313" key="1">
    <source>
        <dbReference type="EMBL" id="EKX34012.1"/>
    </source>
</evidence>
<reference evidence="3" key="2">
    <citation type="submission" date="2012-11" db="EMBL/GenBank/DDBJ databases">
        <authorList>
            <person name="Kuo A."/>
            <person name="Curtis B.A."/>
            <person name="Tanifuji G."/>
            <person name="Burki F."/>
            <person name="Gruber A."/>
            <person name="Irimia M."/>
            <person name="Maruyama S."/>
            <person name="Arias M.C."/>
            <person name="Ball S.G."/>
            <person name="Gile G.H."/>
            <person name="Hirakawa Y."/>
            <person name="Hopkins J.F."/>
            <person name="Rensing S.A."/>
            <person name="Schmutz J."/>
            <person name="Symeonidi A."/>
            <person name="Elias M."/>
            <person name="Eveleigh R.J."/>
            <person name="Herman E.K."/>
            <person name="Klute M.J."/>
            <person name="Nakayama T."/>
            <person name="Obornik M."/>
            <person name="Reyes-Prieto A."/>
            <person name="Armbrust E.V."/>
            <person name="Aves S.J."/>
            <person name="Beiko R.G."/>
            <person name="Coutinho P."/>
            <person name="Dacks J.B."/>
            <person name="Durnford D.G."/>
            <person name="Fast N.M."/>
            <person name="Green B.R."/>
            <person name="Grisdale C."/>
            <person name="Hempe F."/>
            <person name="Henrissat B."/>
            <person name="Hoppner M.P."/>
            <person name="Ishida K.-I."/>
            <person name="Kim E."/>
            <person name="Koreny L."/>
            <person name="Kroth P.G."/>
            <person name="Liu Y."/>
            <person name="Malik S.-B."/>
            <person name="Maier U.G."/>
            <person name="McRose D."/>
            <person name="Mock T."/>
            <person name="Neilson J.A."/>
            <person name="Onodera N.T."/>
            <person name="Poole A.M."/>
            <person name="Pritham E.J."/>
            <person name="Richards T.A."/>
            <person name="Rocap G."/>
            <person name="Roy S.W."/>
            <person name="Sarai C."/>
            <person name="Schaack S."/>
            <person name="Shirato S."/>
            <person name="Slamovits C.H."/>
            <person name="Spencer D.F."/>
            <person name="Suzuki S."/>
            <person name="Worden A.Z."/>
            <person name="Zauner S."/>
            <person name="Barry K."/>
            <person name="Bell C."/>
            <person name="Bharti A.K."/>
            <person name="Crow J.A."/>
            <person name="Grimwood J."/>
            <person name="Kramer R."/>
            <person name="Lindquist E."/>
            <person name="Lucas S."/>
            <person name="Salamov A."/>
            <person name="McFadden G.I."/>
            <person name="Lane C.E."/>
            <person name="Keeling P.J."/>
            <person name="Gray M.W."/>
            <person name="Grigoriev I.V."/>
            <person name="Archibald J.M."/>
        </authorList>
    </citation>
    <scope>NUCLEOTIDE SEQUENCE</scope>
    <source>
        <strain evidence="3">CCMP2712</strain>
    </source>
</reference>
<evidence type="ECO:0000313" key="2">
    <source>
        <dbReference type="EnsemblProtists" id="EKX34012"/>
    </source>
</evidence>
<reference evidence="2" key="3">
    <citation type="submission" date="2015-06" db="UniProtKB">
        <authorList>
            <consortium name="EnsemblProtists"/>
        </authorList>
    </citation>
    <scope>IDENTIFICATION</scope>
</reference>
<protein>
    <submittedName>
        <fullName evidence="1 2">Uncharacterized protein</fullName>
    </submittedName>
</protein>
<proteinExistence type="predicted"/>
<accession>L1ID38</accession>
<name>L1ID38_GUITC</name>
<dbReference type="Proteomes" id="UP000011087">
    <property type="component" value="Unassembled WGS sequence"/>
</dbReference>
<dbReference type="RefSeq" id="XP_005820992.1">
    <property type="nucleotide sequence ID" value="XM_005820935.1"/>
</dbReference>
<sequence length="101" mass="10705">MFAAAVAVLGDSVRHTPGRPQALSEVPGCPMCSVPVPPAVHAEWKQSLHVRWDMHASNHGMSMPSDSSSFTGLHSQIYSRVKGDSIDCMSHPGGFGCPGPH</sequence>
<dbReference type="HOGENOM" id="CLU_2364106_0_0_1"/>
<organism evidence="1">
    <name type="scientific">Guillardia theta (strain CCMP2712)</name>
    <name type="common">Cryptophyte</name>
    <dbReference type="NCBI Taxonomy" id="905079"/>
    <lineage>
        <taxon>Eukaryota</taxon>
        <taxon>Cryptophyceae</taxon>
        <taxon>Pyrenomonadales</taxon>
        <taxon>Geminigeraceae</taxon>
        <taxon>Guillardia</taxon>
    </lineage>
</organism>
<dbReference type="EnsemblProtists" id="EKX34012">
    <property type="protein sequence ID" value="EKX34012"/>
    <property type="gene ID" value="GUITHDRAFT_155875"/>
</dbReference>
<reference evidence="1 3" key="1">
    <citation type="journal article" date="2012" name="Nature">
        <title>Algal genomes reveal evolutionary mosaicism and the fate of nucleomorphs.</title>
        <authorList>
            <consortium name="DOE Joint Genome Institute"/>
            <person name="Curtis B.A."/>
            <person name="Tanifuji G."/>
            <person name="Burki F."/>
            <person name="Gruber A."/>
            <person name="Irimia M."/>
            <person name="Maruyama S."/>
            <person name="Arias M.C."/>
            <person name="Ball S.G."/>
            <person name="Gile G.H."/>
            <person name="Hirakawa Y."/>
            <person name="Hopkins J.F."/>
            <person name="Kuo A."/>
            <person name="Rensing S.A."/>
            <person name="Schmutz J."/>
            <person name="Symeonidi A."/>
            <person name="Elias M."/>
            <person name="Eveleigh R.J."/>
            <person name="Herman E.K."/>
            <person name="Klute M.J."/>
            <person name="Nakayama T."/>
            <person name="Obornik M."/>
            <person name="Reyes-Prieto A."/>
            <person name="Armbrust E.V."/>
            <person name="Aves S.J."/>
            <person name="Beiko R.G."/>
            <person name="Coutinho P."/>
            <person name="Dacks J.B."/>
            <person name="Durnford D.G."/>
            <person name="Fast N.M."/>
            <person name="Green B.R."/>
            <person name="Grisdale C.J."/>
            <person name="Hempel F."/>
            <person name="Henrissat B."/>
            <person name="Hoppner M.P."/>
            <person name="Ishida K."/>
            <person name="Kim E."/>
            <person name="Koreny L."/>
            <person name="Kroth P.G."/>
            <person name="Liu Y."/>
            <person name="Malik S.B."/>
            <person name="Maier U.G."/>
            <person name="McRose D."/>
            <person name="Mock T."/>
            <person name="Neilson J.A."/>
            <person name="Onodera N.T."/>
            <person name="Poole A.M."/>
            <person name="Pritham E.J."/>
            <person name="Richards T.A."/>
            <person name="Rocap G."/>
            <person name="Roy S.W."/>
            <person name="Sarai C."/>
            <person name="Schaack S."/>
            <person name="Shirato S."/>
            <person name="Slamovits C.H."/>
            <person name="Spencer D.F."/>
            <person name="Suzuki S."/>
            <person name="Worden A.Z."/>
            <person name="Zauner S."/>
            <person name="Barry K."/>
            <person name="Bell C."/>
            <person name="Bharti A.K."/>
            <person name="Crow J.A."/>
            <person name="Grimwood J."/>
            <person name="Kramer R."/>
            <person name="Lindquist E."/>
            <person name="Lucas S."/>
            <person name="Salamov A."/>
            <person name="McFadden G.I."/>
            <person name="Lane C.E."/>
            <person name="Keeling P.J."/>
            <person name="Gray M.W."/>
            <person name="Grigoriev I.V."/>
            <person name="Archibald J.M."/>
        </authorList>
    </citation>
    <scope>NUCLEOTIDE SEQUENCE</scope>
    <source>
        <strain evidence="1 3">CCMP2712</strain>
    </source>
</reference>